<organism evidence="1 2">
    <name type="scientific">Thauera sinica</name>
    <dbReference type="NCBI Taxonomy" id="2665146"/>
    <lineage>
        <taxon>Bacteria</taxon>
        <taxon>Pseudomonadati</taxon>
        <taxon>Pseudomonadota</taxon>
        <taxon>Betaproteobacteria</taxon>
        <taxon>Rhodocyclales</taxon>
        <taxon>Zoogloeaceae</taxon>
        <taxon>Thauera</taxon>
    </lineage>
</organism>
<evidence type="ECO:0000313" key="1">
    <source>
        <dbReference type="EMBL" id="MFC5769027.1"/>
    </source>
</evidence>
<dbReference type="EMBL" id="JBHSOG010000023">
    <property type="protein sequence ID" value="MFC5769027.1"/>
    <property type="molecule type" value="Genomic_DNA"/>
</dbReference>
<comment type="caution">
    <text evidence="1">The sequence shown here is derived from an EMBL/GenBank/DDBJ whole genome shotgun (WGS) entry which is preliminary data.</text>
</comment>
<keyword evidence="1" id="KW-0378">Hydrolase</keyword>
<dbReference type="Pfam" id="PF06821">
    <property type="entry name" value="Ser_hydrolase"/>
    <property type="match status" value="1"/>
</dbReference>
<sequence>MQHTTLIVPGFHGSGPLHWQSWIEEQLPGAQRVRDIDWESPVLARWAGAVRGEIDAAPHAVWLVAHSFGCLASVVAAADRPEKVAGVLLVAPADPLRFGPFGLRDAVGDEGECIAAWLPETPLECPSTVVASSNDPWVKLDSAAFWAERWGSRLIDIGEAGHINTESGFGPWPFGLELLTAMQRVHDDVPLGTISGEANSQRGRHGALARVRHHTRFTLNRLVGRDM</sequence>
<evidence type="ECO:0000313" key="2">
    <source>
        <dbReference type="Proteomes" id="UP001595974"/>
    </source>
</evidence>
<gene>
    <name evidence="1" type="ORF">ACFPTN_06545</name>
</gene>
<keyword evidence="2" id="KW-1185">Reference proteome</keyword>
<name>A0ABW1AP46_9RHOO</name>
<proteinExistence type="predicted"/>
<dbReference type="Proteomes" id="UP001595974">
    <property type="component" value="Unassembled WGS sequence"/>
</dbReference>
<protein>
    <submittedName>
        <fullName evidence="1">RBBP9/YdeN family alpha/beta hydrolase</fullName>
    </submittedName>
</protein>
<dbReference type="SUPFAM" id="SSF53474">
    <property type="entry name" value="alpha/beta-Hydrolases"/>
    <property type="match status" value="1"/>
</dbReference>
<dbReference type="GO" id="GO:0016787">
    <property type="term" value="F:hydrolase activity"/>
    <property type="evidence" value="ECO:0007669"/>
    <property type="project" value="UniProtKB-KW"/>
</dbReference>
<dbReference type="InterPro" id="IPR010662">
    <property type="entry name" value="RBBP9/YdeN"/>
</dbReference>
<dbReference type="RefSeq" id="WP_096446248.1">
    <property type="nucleotide sequence ID" value="NZ_JBHSOG010000023.1"/>
</dbReference>
<dbReference type="InterPro" id="IPR029058">
    <property type="entry name" value="AB_hydrolase_fold"/>
</dbReference>
<accession>A0ABW1AP46</accession>
<dbReference type="Gene3D" id="3.40.50.1820">
    <property type="entry name" value="alpha/beta hydrolase"/>
    <property type="match status" value="1"/>
</dbReference>
<reference evidence="2" key="1">
    <citation type="journal article" date="2019" name="Int. J. Syst. Evol. Microbiol.">
        <title>The Global Catalogue of Microorganisms (GCM) 10K type strain sequencing project: providing services to taxonomists for standard genome sequencing and annotation.</title>
        <authorList>
            <consortium name="The Broad Institute Genomics Platform"/>
            <consortium name="The Broad Institute Genome Sequencing Center for Infectious Disease"/>
            <person name="Wu L."/>
            <person name="Ma J."/>
        </authorList>
    </citation>
    <scope>NUCLEOTIDE SEQUENCE [LARGE SCALE GENOMIC DNA]</scope>
    <source>
        <strain evidence="2">SHR3</strain>
    </source>
</reference>